<accession>A0ABM6Z4V2</accession>
<dbReference type="Gene3D" id="1.10.260.40">
    <property type="entry name" value="lambda repressor-like DNA-binding domains"/>
    <property type="match status" value="1"/>
</dbReference>
<evidence type="ECO:0000256" key="1">
    <source>
        <dbReference type="SAM" id="MobiDB-lite"/>
    </source>
</evidence>
<evidence type="ECO:0000313" key="3">
    <source>
        <dbReference type="EMBL" id="AYD90218.1"/>
    </source>
</evidence>
<feature type="compositionally biased region" description="Basic and acidic residues" evidence="1">
    <location>
        <begin position="118"/>
        <end position="140"/>
    </location>
</feature>
<evidence type="ECO:0000259" key="2">
    <source>
        <dbReference type="PROSITE" id="PS50943"/>
    </source>
</evidence>
<proteinExistence type="predicted"/>
<feature type="region of interest" description="Disordered" evidence="1">
    <location>
        <begin position="118"/>
        <end position="152"/>
    </location>
</feature>
<organism evidence="3 4">
    <name type="scientific">Actinomyces lilanjuaniae</name>
    <dbReference type="NCBI Taxonomy" id="2321394"/>
    <lineage>
        <taxon>Bacteria</taxon>
        <taxon>Bacillati</taxon>
        <taxon>Actinomycetota</taxon>
        <taxon>Actinomycetes</taxon>
        <taxon>Actinomycetales</taxon>
        <taxon>Actinomycetaceae</taxon>
        <taxon>Actinomyces</taxon>
    </lineage>
</organism>
<gene>
    <name evidence="3" type="ORF">D5R93_09775</name>
</gene>
<dbReference type="PROSITE" id="PS50943">
    <property type="entry name" value="HTH_CROC1"/>
    <property type="match status" value="1"/>
</dbReference>
<protein>
    <recommendedName>
        <fullName evidence="2">HTH cro/C1-type domain-containing protein</fullName>
    </recommendedName>
</protein>
<sequence length="152" mass="16563">MTIAQRLERLFAQTAGPHGRPVTLQEVVHRMDRRGISTMSVSYLQQLRTGQARNPRLQHLRALADAFDVPVSYFLSEGDTEPASATELTPAERTIALRVHGLSDSALASIGAIVELARKSERLDDPPEAGRHGSSRDRAGRSPTSTPDPGTR</sequence>
<feature type="compositionally biased region" description="Polar residues" evidence="1">
    <location>
        <begin position="142"/>
        <end position="152"/>
    </location>
</feature>
<reference evidence="3 4" key="1">
    <citation type="submission" date="2018-09" db="EMBL/GenBank/DDBJ databases">
        <authorList>
            <person name="Li J."/>
        </authorList>
    </citation>
    <scope>NUCLEOTIDE SEQUENCE [LARGE SCALE GENOMIC DNA]</scope>
    <source>
        <strain evidence="3 4">2129</strain>
    </source>
</reference>
<dbReference type="InterPro" id="IPR001387">
    <property type="entry name" value="Cro/C1-type_HTH"/>
</dbReference>
<dbReference type="InterPro" id="IPR010982">
    <property type="entry name" value="Lambda_DNA-bd_dom_sf"/>
</dbReference>
<name>A0ABM6Z4V2_9ACTO</name>
<dbReference type="Proteomes" id="UP000273001">
    <property type="component" value="Chromosome"/>
</dbReference>
<dbReference type="CDD" id="cd00093">
    <property type="entry name" value="HTH_XRE"/>
    <property type="match status" value="1"/>
</dbReference>
<evidence type="ECO:0000313" key="4">
    <source>
        <dbReference type="Proteomes" id="UP000273001"/>
    </source>
</evidence>
<dbReference type="EMBL" id="CP032514">
    <property type="protein sequence ID" value="AYD90218.1"/>
    <property type="molecule type" value="Genomic_DNA"/>
</dbReference>
<dbReference type="SUPFAM" id="SSF47413">
    <property type="entry name" value="lambda repressor-like DNA-binding domains"/>
    <property type="match status" value="1"/>
</dbReference>
<keyword evidence="4" id="KW-1185">Reference proteome</keyword>
<feature type="domain" description="HTH cro/C1-type" evidence="2">
    <location>
        <begin position="39"/>
        <end position="74"/>
    </location>
</feature>
<dbReference type="RefSeq" id="WP_120204976.1">
    <property type="nucleotide sequence ID" value="NZ_CP032514.1"/>
</dbReference>